<keyword evidence="6 10" id="KW-0249">Electron transport</keyword>
<feature type="domain" description="4Fe-4S ferredoxin-type" evidence="11">
    <location>
        <begin position="162"/>
        <end position="191"/>
    </location>
</feature>
<evidence type="ECO:0000256" key="3">
    <source>
        <dbReference type="ARBA" id="ARBA00022723"/>
    </source>
</evidence>
<dbReference type="PROSITE" id="PS00198">
    <property type="entry name" value="4FE4S_FER_1"/>
    <property type="match status" value="1"/>
</dbReference>
<comment type="subcellular location">
    <subcellularLocation>
        <location evidence="10">Cell membrane</location>
    </subcellularLocation>
</comment>
<dbReference type="InterPro" id="IPR017896">
    <property type="entry name" value="4Fe4S_Fe-S-bd"/>
</dbReference>
<dbReference type="InterPro" id="IPR011005">
    <property type="entry name" value="Dihydropteroate_synth-like_sf"/>
</dbReference>
<dbReference type="EC" id="7.-.-.-" evidence="10"/>
<evidence type="ECO:0000256" key="2">
    <source>
        <dbReference type="ARBA" id="ARBA00022485"/>
    </source>
</evidence>
<dbReference type="NCBIfam" id="TIGR01944">
    <property type="entry name" value="rnfB"/>
    <property type="match status" value="1"/>
</dbReference>
<dbReference type="Pfam" id="PF04060">
    <property type="entry name" value="FeS"/>
    <property type="match status" value="1"/>
</dbReference>
<feature type="binding site" evidence="10">
    <location>
        <position position="138"/>
    </location>
    <ligand>
        <name>[4Fe-4S] cluster</name>
        <dbReference type="ChEBI" id="CHEBI:49883"/>
        <label>2</label>
    </ligand>
</feature>
<dbReference type="GO" id="GO:0009055">
    <property type="term" value="F:electron transfer activity"/>
    <property type="evidence" value="ECO:0007669"/>
    <property type="project" value="InterPro"/>
</dbReference>
<dbReference type="Pfam" id="PF00037">
    <property type="entry name" value="Fer4"/>
    <property type="match status" value="1"/>
</dbReference>
<dbReference type="PANTHER" id="PTHR43560:SF1">
    <property type="entry name" value="ION-TRANSLOCATING OXIDOREDUCTASE COMPLEX SUBUNIT B"/>
    <property type="match status" value="1"/>
</dbReference>
<evidence type="ECO:0000313" key="13">
    <source>
        <dbReference type="EMBL" id="MCC2188486.1"/>
    </source>
</evidence>
<comment type="cofactor">
    <cofactor evidence="10">
        <name>[4Fe-4S] cluster</name>
        <dbReference type="ChEBI" id="CHEBI:49883"/>
    </cofactor>
    <text evidence="10">Binds 3 [4Fe-4S] clusters.</text>
</comment>
<feature type="binding site" evidence="10">
    <location>
        <position position="177"/>
    </location>
    <ligand>
        <name>[4Fe-4S] cluster</name>
        <dbReference type="ChEBI" id="CHEBI:49883"/>
        <label>3</label>
    </ligand>
</feature>
<feature type="binding site" evidence="10">
    <location>
        <position position="49"/>
    </location>
    <ligand>
        <name>[4Fe-4S] cluster</name>
        <dbReference type="ChEBI" id="CHEBI:49883"/>
        <label>1</label>
    </ligand>
</feature>
<reference evidence="13 14" key="1">
    <citation type="submission" date="2021-10" db="EMBL/GenBank/DDBJ databases">
        <title>Anaerobic single-cell dispensing facilitates the cultivation of human gut bacteria.</title>
        <authorList>
            <person name="Afrizal A."/>
        </authorList>
    </citation>
    <scope>NUCLEOTIDE SEQUENCE [LARGE SCALE GENOMIC DNA]</scope>
    <source>
        <strain evidence="13 14">CLA-AA-H277</strain>
    </source>
</reference>
<evidence type="ECO:0000256" key="9">
    <source>
        <dbReference type="ARBA" id="ARBA00023136"/>
    </source>
</evidence>
<feature type="binding site" evidence="10">
    <location>
        <position position="142"/>
    </location>
    <ligand>
        <name>[4Fe-4S] cluster</name>
        <dbReference type="ChEBI" id="CHEBI:49883"/>
        <label>2</label>
    </ligand>
</feature>
<organism evidence="13 14">
    <name type="scientific">Fusicatenibacter faecihominis</name>
    <dbReference type="NCBI Taxonomy" id="2881276"/>
    <lineage>
        <taxon>Bacteria</taxon>
        <taxon>Bacillati</taxon>
        <taxon>Bacillota</taxon>
        <taxon>Clostridia</taxon>
        <taxon>Lachnospirales</taxon>
        <taxon>Lachnospiraceae</taxon>
        <taxon>Fusicatenibacter</taxon>
    </lineage>
</organism>
<evidence type="ECO:0000259" key="11">
    <source>
        <dbReference type="PROSITE" id="PS51379"/>
    </source>
</evidence>
<feature type="binding site" evidence="10">
    <location>
        <position position="171"/>
    </location>
    <ligand>
        <name>[4Fe-4S] cluster</name>
        <dbReference type="ChEBI" id="CHEBI:49883"/>
        <label>3</label>
    </ligand>
</feature>
<keyword evidence="3 10" id="KW-0479">Metal-binding</keyword>
<dbReference type="GO" id="GO:0046872">
    <property type="term" value="F:metal ion binding"/>
    <property type="evidence" value="ECO:0007669"/>
    <property type="project" value="UniProtKB-KW"/>
</dbReference>
<name>A0AAE3J4I8_9FIRM</name>
<feature type="binding site" evidence="10">
    <location>
        <position position="174"/>
    </location>
    <ligand>
        <name>[4Fe-4S] cluster</name>
        <dbReference type="ChEBI" id="CHEBI:49883"/>
        <label>3</label>
    </ligand>
</feature>
<keyword evidence="4 10" id="KW-0677">Repeat</keyword>
<dbReference type="InterPro" id="IPR050395">
    <property type="entry name" value="4Fe4S_Ferredoxin_RnfB"/>
</dbReference>
<feature type="binding site" evidence="10">
    <location>
        <position position="148"/>
    </location>
    <ligand>
        <name>[4Fe-4S] cluster</name>
        <dbReference type="ChEBI" id="CHEBI:49883"/>
        <label>2</label>
    </ligand>
</feature>
<comment type="similarity">
    <text evidence="10">Belongs to the 4Fe4S bacterial-type ferredoxin family. RnfB subfamily.</text>
</comment>
<feature type="binding site" evidence="10">
    <location>
        <position position="52"/>
    </location>
    <ligand>
        <name>[4Fe-4S] cluster</name>
        <dbReference type="ChEBI" id="CHEBI:49883"/>
        <label>1</label>
    </ligand>
</feature>
<evidence type="ECO:0000256" key="1">
    <source>
        <dbReference type="ARBA" id="ARBA00022448"/>
    </source>
</evidence>
<dbReference type="SUPFAM" id="SSF54862">
    <property type="entry name" value="4Fe-4S ferredoxins"/>
    <property type="match status" value="2"/>
</dbReference>
<gene>
    <name evidence="10" type="primary">rnfB</name>
    <name evidence="13" type="ORF">LKD71_01380</name>
</gene>
<evidence type="ECO:0000256" key="4">
    <source>
        <dbReference type="ARBA" id="ARBA00022737"/>
    </source>
</evidence>
<dbReference type="GO" id="GO:0022900">
    <property type="term" value="P:electron transport chain"/>
    <property type="evidence" value="ECO:0007669"/>
    <property type="project" value="UniProtKB-UniRule"/>
</dbReference>
<keyword evidence="2 10" id="KW-0004">4Fe-4S</keyword>
<evidence type="ECO:0000256" key="10">
    <source>
        <dbReference type="HAMAP-Rule" id="MF_00463"/>
    </source>
</evidence>
<sequence>MSGIIIATTLVGGTGLLLGLFLGFSDRFFHVEVDEKKAAVREALPGNNCGGCGFAGCDACAGAIASGEAPVNACPVGGDAAAAKIAEILGKEVEKTKRMTAFVRCAGTCGKSKQNYDYCGVKDCEMLAFVPSGGPKACHGGCLGFGNCMKACAFGAIQVIDGVAVVDREKCRGCGQCALHCPKHLIEMISYEQKTAVVCSSREKGKAVMAACEAGCIGCKKCERTCPQSAIRVEESLAHIDPEKCTGCGACIEACPRNIIHRI</sequence>
<dbReference type="AlphaFoldDB" id="A0AAE3J4I8"/>
<keyword evidence="14" id="KW-1185">Reference proteome</keyword>
<keyword evidence="1 10" id="KW-0813">Transport</keyword>
<dbReference type="PANTHER" id="PTHR43560">
    <property type="entry name" value="ION-TRANSLOCATING OXIDOREDUCTASE COMPLEX SUBUNIT B"/>
    <property type="match status" value="1"/>
</dbReference>
<feature type="domain" description="4Fe-4S" evidence="12">
    <location>
        <begin position="32"/>
        <end position="91"/>
    </location>
</feature>
<keyword evidence="7 10" id="KW-0408">Iron</keyword>
<feature type="domain" description="4Fe-4S ferredoxin-type" evidence="11">
    <location>
        <begin position="205"/>
        <end position="235"/>
    </location>
</feature>
<evidence type="ECO:0000259" key="12">
    <source>
        <dbReference type="PROSITE" id="PS51656"/>
    </source>
</evidence>
<evidence type="ECO:0000256" key="6">
    <source>
        <dbReference type="ARBA" id="ARBA00022982"/>
    </source>
</evidence>
<keyword evidence="10" id="KW-1003">Cell membrane</keyword>
<dbReference type="PROSITE" id="PS51379">
    <property type="entry name" value="4FE4S_FER_2"/>
    <property type="match status" value="3"/>
</dbReference>
<feature type="region of interest" description="Hydrophobic" evidence="10">
    <location>
        <begin position="1"/>
        <end position="26"/>
    </location>
</feature>
<comment type="caution">
    <text evidence="13">The sequence shown here is derived from an EMBL/GenBank/DDBJ whole genome shotgun (WGS) entry which is preliminary data.</text>
</comment>
<dbReference type="InterPro" id="IPR010207">
    <property type="entry name" value="Elect_transpt_cplx_RnfB/RsxB"/>
</dbReference>
<dbReference type="GO" id="GO:0005886">
    <property type="term" value="C:plasma membrane"/>
    <property type="evidence" value="ECO:0007669"/>
    <property type="project" value="UniProtKB-SubCell"/>
</dbReference>
<evidence type="ECO:0000256" key="5">
    <source>
        <dbReference type="ARBA" id="ARBA00022967"/>
    </source>
</evidence>
<feature type="binding site" evidence="10">
    <location>
        <position position="74"/>
    </location>
    <ligand>
        <name>[4Fe-4S] cluster</name>
        <dbReference type="ChEBI" id="CHEBI:49883"/>
        <label>1</label>
    </ligand>
</feature>
<comment type="function">
    <text evidence="10">Part of a membrane-bound complex that couples electron transfer with translocation of ions across the membrane.</text>
</comment>
<dbReference type="RefSeq" id="WP_227614062.1">
    <property type="nucleotide sequence ID" value="NZ_JAJEPR010000002.1"/>
</dbReference>
<dbReference type="GO" id="GO:0051539">
    <property type="term" value="F:4 iron, 4 sulfur cluster binding"/>
    <property type="evidence" value="ECO:0007669"/>
    <property type="project" value="UniProtKB-UniRule"/>
</dbReference>
<keyword evidence="9 10" id="KW-0472">Membrane</keyword>
<comment type="subunit">
    <text evidence="10">The complex is composed of six subunits: RnfA, RnfB, RnfC, RnfD, RnfE and RnfG.</text>
</comment>
<dbReference type="CDD" id="cd10549">
    <property type="entry name" value="MtMvhB_like"/>
    <property type="match status" value="1"/>
</dbReference>
<dbReference type="HAMAP" id="MF_00463">
    <property type="entry name" value="RsxB_RnfB"/>
    <property type="match status" value="1"/>
</dbReference>
<proteinExistence type="inferred from homology"/>
<accession>A0AAE3J4I8</accession>
<dbReference type="InterPro" id="IPR017900">
    <property type="entry name" value="4Fe4S_Fe_S_CS"/>
</dbReference>
<dbReference type="InterPro" id="IPR007202">
    <property type="entry name" value="4Fe-4S_dom"/>
</dbReference>
<protein>
    <recommendedName>
        <fullName evidence="10">Ion-translocating oxidoreductase complex subunit B</fullName>
        <ecNumber evidence="10">7.-.-.-</ecNumber>
    </recommendedName>
    <alternativeName>
        <fullName evidence="10">Rnf electron transport complex subunit B</fullName>
    </alternativeName>
</protein>
<dbReference type="Gene3D" id="3.30.70.20">
    <property type="match status" value="2"/>
</dbReference>
<feature type="binding site" evidence="10">
    <location>
        <position position="152"/>
    </location>
    <ligand>
        <name>[4Fe-4S] cluster</name>
        <dbReference type="ChEBI" id="CHEBI:49883"/>
        <label>3</label>
    </ligand>
</feature>
<feature type="binding site" evidence="10">
    <location>
        <position position="57"/>
    </location>
    <ligand>
        <name>[4Fe-4S] cluster</name>
        <dbReference type="ChEBI" id="CHEBI:49883"/>
        <label>1</label>
    </ligand>
</feature>
<feature type="binding site" evidence="10">
    <location>
        <position position="181"/>
    </location>
    <ligand>
        <name>[4Fe-4S] cluster</name>
        <dbReference type="ChEBI" id="CHEBI:49883"/>
        <label>2</label>
    </ligand>
</feature>
<dbReference type="PROSITE" id="PS51656">
    <property type="entry name" value="4FE4S"/>
    <property type="match status" value="1"/>
</dbReference>
<feature type="domain" description="4Fe-4S ferredoxin-type" evidence="11">
    <location>
        <begin position="236"/>
        <end position="263"/>
    </location>
</feature>
<dbReference type="EMBL" id="JAJEPR010000002">
    <property type="protein sequence ID" value="MCC2188486.1"/>
    <property type="molecule type" value="Genomic_DNA"/>
</dbReference>
<evidence type="ECO:0000256" key="8">
    <source>
        <dbReference type="ARBA" id="ARBA00023014"/>
    </source>
</evidence>
<dbReference type="Pfam" id="PF12838">
    <property type="entry name" value="Fer4_7"/>
    <property type="match status" value="1"/>
</dbReference>
<keyword evidence="5 10" id="KW-1278">Translocase</keyword>
<comment type="caution">
    <text evidence="10">Lacks conserved residue(s) required for the propagation of feature annotation.</text>
</comment>
<dbReference type="Proteomes" id="UP001197875">
    <property type="component" value="Unassembled WGS sequence"/>
</dbReference>
<dbReference type="Gene3D" id="3.20.20.20">
    <property type="entry name" value="Dihydropteroate synthase-like"/>
    <property type="match status" value="1"/>
</dbReference>
<keyword evidence="8 10" id="KW-0411">Iron-sulfur</keyword>
<evidence type="ECO:0000313" key="14">
    <source>
        <dbReference type="Proteomes" id="UP001197875"/>
    </source>
</evidence>
<evidence type="ECO:0000256" key="7">
    <source>
        <dbReference type="ARBA" id="ARBA00023004"/>
    </source>
</evidence>